<accession>A0ACC1NBX4</accession>
<gene>
    <name evidence="1" type="ORF">NUW58_g7995</name>
</gene>
<dbReference type="Proteomes" id="UP001143856">
    <property type="component" value="Unassembled WGS sequence"/>
</dbReference>
<sequence length="337" mass="36709">MRAFVEIDHVTGTLPLTTAIRLKKDFAHLLELQICAFAQDPIFSTAHGDANRAIIEDALVHFAGSIGVLGTTPYVETSREASLSNVKWAITAALEHRLSLDFHLDYTLQSPSSSPSLRPLTYSVIDLLKEHNWVHTADEAKTIVLGHCTQLSMLDDAEREALAGAIIASRLPIHFVGLPTSDMYMMGRPDADLKSSHNRPRGTIHVPSIIKELNLSACLGVNNVGNAFTPFGTGDPLQLASWAVGIYQAGTVEDAELLYECVSSRARQAIGLHGSTPCGPIYKGQKLLGMMMLINQRTVELPAAPGQSSMVVTPRPRLSLKDVVWDPPETNMRTVVR</sequence>
<organism evidence="1 2">
    <name type="scientific">Xylaria curta</name>
    <dbReference type="NCBI Taxonomy" id="42375"/>
    <lineage>
        <taxon>Eukaryota</taxon>
        <taxon>Fungi</taxon>
        <taxon>Dikarya</taxon>
        <taxon>Ascomycota</taxon>
        <taxon>Pezizomycotina</taxon>
        <taxon>Sordariomycetes</taxon>
        <taxon>Xylariomycetidae</taxon>
        <taxon>Xylariales</taxon>
        <taxon>Xylariaceae</taxon>
        <taxon>Xylaria</taxon>
    </lineage>
</organism>
<proteinExistence type="predicted"/>
<name>A0ACC1NBX4_9PEZI</name>
<keyword evidence="2" id="KW-1185">Reference proteome</keyword>
<protein>
    <submittedName>
        <fullName evidence="1">Uncharacterized protein</fullName>
    </submittedName>
</protein>
<evidence type="ECO:0000313" key="1">
    <source>
        <dbReference type="EMBL" id="KAJ2976805.1"/>
    </source>
</evidence>
<dbReference type="EMBL" id="JAPDGR010002256">
    <property type="protein sequence ID" value="KAJ2976805.1"/>
    <property type="molecule type" value="Genomic_DNA"/>
</dbReference>
<comment type="caution">
    <text evidence="1">The sequence shown here is derived from an EMBL/GenBank/DDBJ whole genome shotgun (WGS) entry which is preliminary data.</text>
</comment>
<evidence type="ECO:0000313" key="2">
    <source>
        <dbReference type="Proteomes" id="UP001143856"/>
    </source>
</evidence>
<reference evidence="1" key="1">
    <citation type="submission" date="2022-10" db="EMBL/GenBank/DDBJ databases">
        <title>Genome Sequence of Xylaria curta.</title>
        <authorList>
            <person name="Buettner E."/>
        </authorList>
    </citation>
    <scope>NUCLEOTIDE SEQUENCE</scope>
    <source>
        <strain evidence="1">Babe10</strain>
    </source>
</reference>